<evidence type="ECO:0000313" key="1">
    <source>
        <dbReference type="EMBL" id="KAI7747093.1"/>
    </source>
</evidence>
<dbReference type="Proteomes" id="UP001206925">
    <property type="component" value="Unassembled WGS sequence"/>
</dbReference>
<dbReference type="EMBL" id="JAMZMK010006843">
    <property type="protein sequence ID" value="KAI7747093.1"/>
    <property type="molecule type" value="Genomic_DNA"/>
</dbReference>
<accession>A0AAD5CRR1</accession>
<name>A0AAD5CRR1_AMBAR</name>
<organism evidence="1 2">
    <name type="scientific">Ambrosia artemisiifolia</name>
    <name type="common">Common ragweed</name>
    <dbReference type="NCBI Taxonomy" id="4212"/>
    <lineage>
        <taxon>Eukaryota</taxon>
        <taxon>Viridiplantae</taxon>
        <taxon>Streptophyta</taxon>
        <taxon>Embryophyta</taxon>
        <taxon>Tracheophyta</taxon>
        <taxon>Spermatophyta</taxon>
        <taxon>Magnoliopsida</taxon>
        <taxon>eudicotyledons</taxon>
        <taxon>Gunneridae</taxon>
        <taxon>Pentapetalae</taxon>
        <taxon>asterids</taxon>
        <taxon>campanulids</taxon>
        <taxon>Asterales</taxon>
        <taxon>Asteraceae</taxon>
        <taxon>Asteroideae</taxon>
        <taxon>Heliantheae alliance</taxon>
        <taxon>Heliantheae</taxon>
        <taxon>Ambrosia</taxon>
    </lineage>
</organism>
<gene>
    <name evidence="1" type="ORF">M8C21_014042</name>
</gene>
<dbReference type="AlphaFoldDB" id="A0AAD5CRR1"/>
<comment type="caution">
    <text evidence="1">The sequence shown here is derived from an EMBL/GenBank/DDBJ whole genome shotgun (WGS) entry which is preliminary data.</text>
</comment>
<protein>
    <submittedName>
        <fullName evidence="1">Uncharacterized protein</fullName>
    </submittedName>
</protein>
<reference evidence="1" key="1">
    <citation type="submission" date="2022-06" db="EMBL/GenBank/DDBJ databases">
        <title>Uncovering the hologenomic basis of an extraordinary plant invasion.</title>
        <authorList>
            <person name="Bieker V.C."/>
            <person name="Martin M.D."/>
            <person name="Gilbert T."/>
            <person name="Hodgins K."/>
            <person name="Battlay P."/>
            <person name="Petersen B."/>
            <person name="Wilson J."/>
        </authorList>
    </citation>
    <scope>NUCLEOTIDE SEQUENCE</scope>
    <source>
        <strain evidence="1">AA19_3_7</strain>
        <tissue evidence="1">Leaf</tissue>
    </source>
</reference>
<evidence type="ECO:0000313" key="2">
    <source>
        <dbReference type="Proteomes" id="UP001206925"/>
    </source>
</evidence>
<sequence>MFDHKSQRIPFKFMVPAQTVESTCFDTGNDSPVKAFSSTSHDPCTTIPSIGITSPALTASFVLTATSLALTSSPLLANTAFCGAMFINDDITAVA</sequence>
<keyword evidence="2" id="KW-1185">Reference proteome</keyword>
<proteinExistence type="predicted"/>